<dbReference type="EMBL" id="CAUYUJ010000334">
    <property type="protein sequence ID" value="CAK0789968.1"/>
    <property type="molecule type" value="Genomic_DNA"/>
</dbReference>
<proteinExistence type="inferred from homology"/>
<dbReference type="Gene3D" id="3.40.50.11990">
    <property type="entry name" value="RNA polymerase II accessory factor, Cdc73 C-terminal domain"/>
    <property type="match status" value="1"/>
</dbReference>
<evidence type="ECO:0000256" key="1">
    <source>
        <dbReference type="ARBA" id="ARBA00004123"/>
    </source>
</evidence>
<accession>A0ABN9PEU3</accession>
<sequence length="470" mass="53384">PYRLRARGGRAGPPIGGRCARRPRTGRAHGSAEVWCLACLSGGRSRGCGMGSLDLKEDPIVLLRHFNVAGKKVKFQDDYLLFDGQKVHRGSKCGYRIADGMPKMDVGSVWYMLREISGDRPYTLETTRKRGFQYIGVANRGDLCDYLVGRESTCKGLCVARKRERDGDGPEPTDEAPATLEPAVPTDPKAEAALKARQKPLKSARTDERRRPGEISYADVEARVRPVKDLDVLVRVPGKIVPNADLILRIAQEEVSNWHNRTERKPEAEAVPPTMLSELEKMLRQEKKNNPIILVPCNKNAPVNLLTAQKLLQAGEYESVKRDKVQYFESLRSESVDILRNVQGRMWTFEVRDSTKGFTKGHWLRVAAVISDGSDWQFKGWPFESIVDLFNTVRGFYFCPRGELPDQHILDWNVHVLKMPPKEFQHQFAQLRDIFWSEVEGFLRSQRQKKFSNSTTLDTDRKVKKTPPIL</sequence>
<comment type="caution">
    <text evidence="7">The sequence shown here is derived from an EMBL/GenBank/DDBJ whole genome shotgun (WGS) entry which is preliminary data.</text>
</comment>
<evidence type="ECO:0000259" key="6">
    <source>
        <dbReference type="Pfam" id="PF05179"/>
    </source>
</evidence>
<dbReference type="PANTHER" id="PTHR12466">
    <property type="entry name" value="CDC73 DOMAIN PROTEIN"/>
    <property type="match status" value="1"/>
</dbReference>
<dbReference type="Pfam" id="PF05179">
    <property type="entry name" value="CDC73_C"/>
    <property type="match status" value="1"/>
</dbReference>
<dbReference type="InterPro" id="IPR038103">
    <property type="entry name" value="CDC73_C_sf"/>
</dbReference>
<evidence type="ECO:0000256" key="5">
    <source>
        <dbReference type="SAM" id="MobiDB-lite"/>
    </source>
</evidence>
<reference evidence="7" key="1">
    <citation type="submission" date="2023-10" db="EMBL/GenBank/DDBJ databases">
        <authorList>
            <person name="Chen Y."/>
            <person name="Shah S."/>
            <person name="Dougan E. K."/>
            <person name="Thang M."/>
            <person name="Chan C."/>
        </authorList>
    </citation>
    <scope>NUCLEOTIDE SEQUENCE [LARGE SCALE GENOMIC DNA]</scope>
</reference>
<feature type="domain" description="Cell division control protein 73 C-terminal" evidence="6">
    <location>
        <begin position="288"/>
        <end position="441"/>
    </location>
</feature>
<keyword evidence="4" id="KW-0539">Nucleus</keyword>
<dbReference type="Proteomes" id="UP001189429">
    <property type="component" value="Unassembled WGS sequence"/>
</dbReference>
<evidence type="ECO:0000256" key="4">
    <source>
        <dbReference type="ARBA" id="ARBA00023242"/>
    </source>
</evidence>
<protein>
    <recommendedName>
        <fullName evidence="6">Cell division control protein 73 C-terminal domain-containing protein</fullName>
    </recommendedName>
</protein>
<keyword evidence="3" id="KW-0804">Transcription</keyword>
<evidence type="ECO:0000256" key="3">
    <source>
        <dbReference type="ARBA" id="ARBA00023163"/>
    </source>
</evidence>
<dbReference type="InterPro" id="IPR031336">
    <property type="entry name" value="CDC73_C"/>
</dbReference>
<feature type="region of interest" description="Disordered" evidence="5">
    <location>
        <begin position="162"/>
        <end position="212"/>
    </location>
</feature>
<dbReference type="PANTHER" id="PTHR12466:SF8">
    <property type="entry name" value="PARAFIBROMIN"/>
    <property type="match status" value="1"/>
</dbReference>
<evidence type="ECO:0000313" key="7">
    <source>
        <dbReference type="EMBL" id="CAK0789968.1"/>
    </source>
</evidence>
<keyword evidence="8" id="KW-1185">Reference proteome</keyword>
<comment type="subcellular location">
    <subcellularLocation>
        <location evidence="1">Nucleus</location>
    </subcellularLocation>
</comment>
<dbReference type="InterPro" id="IPR007852">
    <property type="entry name" value="Cdc73/Parafibromin"/>
</dbReference>
<gene>
    <name evidence="7" type="ORF">PCOR1329_LOCUS1363</name>
</gene>
<evidence type="ECO:0000256" key="2">
    <source>
        <dbReference type="ARBA" id="ARBA00010427"/>
    </source>
</evidence>
<organism evidence="7 8">
    <name type="scientific">Prorocentrum cordatum</name>
    <dbReference type="NCBI Taxonomy" id="2364126"/>
    <lineage>
        <taxon>Eukaryota</taxon>
        <taxon>Sar</taxon>
        <taxon>Alveolata</taxon>
        <taxon>Dinophyceae</taxon>
        <taxon>Prorocentrales</taxon>
        <taxon>Prorocentraceae</taxon>
        <taxon>Prorocentrum</taxon>
    </lineage>
</organism>
<name>A0ABN9PEU3_9DINO</name>
<evidence type="ECO:0000313" key="8">
    <source>
        <dbReference type="Proteomes" id="UP001189429"/>
    </source>
</evidence>
<feature type="non-terminal residue" evidence="7">
    <location>
        <position position="1"/>
    </location>
</feature>
<comment type="similarity">
    <text evidence="2">Belongs to the CDC73 family.</text>
</comment>